<sequence>MKGYLYAFAEGGRWSACVTISREVDLAYRLDDDFRRAAEAEAGCDGEGAARRPGGRADVVLLLDEPLPLGSAFAAAELFARRAGRVQGEAGAARLLRACVREAEPRSGWPGLAGLNRSFGREQPAGDVRRIAAVRFGRASGEREARALAAAAREAAAALEGRALLRSEAHALLGAAGPAPARWSAAFADAALQLAALLGRLRLGSAIARCDGVRGRRRKRRCLRCGSGEAHMRRTPCAACGRVCAYCEACLLLGRCRECTLLISGIPEGGTSVRMRTADELPPIPARLERWGLSPAQSDAAAAALRWLESADGDAHRSISGQPKHKAARMASRFGIAGTLTRKRTANPVHTSGMERPPFLLWAVTGAGKTEMMFTLIDSVLARGGKAMVATPRRDVVLELEPRIRKAFPEHAVVALHGASREKWTNADITLATTHQAIRFSAGFELVVIDELDAFPYHNNPMLQYAAAKCVMPGGHRVLLSATPPAQLRRAAARGRLPHARIPVRFHGFPLPVPVEIRVPPVREMIRRRSVPDKLRKAIAASLSRGAQVFVFVPRISDTGPAATLLGTICPPDAVIGYTSSQDEQRTETVMRFRRRELRVLVTTTILERGVTIPRSDVFVLDADAPLFDEASLEQMAGRAGRSKDDPHGRVYFCAPHATRAQRAAIRQIREMNALAAARGYIRKETLAAVGKQEARAGGMMH</sequence>
<keyword evidence="7" id="KW-1185">Reference proteome</keyword>
<dbReference type="InterPro" id="IPR027417">
    <property type="entry name" value="P-loop_NTPase"/>
</dbReference>
<name>L0E9N6_THECK</name>
<dbReference type="EMBL" id="CP003255">
    <property type="protein sequence ID" value="AGA56396.1"/>
    <property type="molecule type" value="Genomic_DNA"/>
</dbReference>
<dbReference type="PANTHER" id="PTHR30580:SF1">
    <property type="entry name" value="COMF OPERON PROTEIN 1"/>
    <property type="match status" value="1"/>
</dbReference>
<keyword evidence="1" id="KW-0547">Nucleotide-binding</keyword>
<dbReference type="PANTHER" id="PTHR30580">
    <property type="entry name" value="PRIMOSOMAL PROTEIN N"/>
    <property type="match status" value="1"/>
</dbReference>
<dbReference type="GO" id="GO:0006302">
    <property type="term" value="P:double-strand break repair"/>
    <property type="evidence" value="ECO:0007669"/>
    <property type="project" value="TreeGrafter"/>
</dbReference>
<keyword evidence="6" id="KW-0378">Hydrolase</keyword>
<dbReference type="InterPro" id="IPR014001">
    <property type="entry name" value="Helicase_ATP-bd"/>
</dbReference>
<dbReference type="AlphaFoldDB" id="L0E9N6"/>
<dbReference type="Gene3D" id="3.40.50.300">
    <property type="entry name" value="P-loop containing nucleotide triphosphate hydrolases"/>
    <property type="match status" value="2"/>
</dbReference>
<accession>L0E9N6</accession>
<dbReference type="KEGG" id="tco:Theco_0149"/>
<feature type="domain" description="Helicase ATP-binding" evidence="4">
    <location>
        <begin position="350"/>
        <end position="502"/>
    </location>
</feature>
<keyword evidence="6" id="KW-0347">Helicase</keyword>
<dbReference type="InterPro" id="IPR011545">
    <property type="entry name" value="DEAD/DEAH_box_helicase_dom"/>
</dbReference>
<dbReference type="InterPro" id="IPR001650">
    <property type="entry name" value="Helicase_C-like"/>
</dbReference>
<evidence type="ECO:0000313" key="6">
    <source>
        <dbReference type="EMBL" id="AGA56396.1"/>
    </source>
</evidence>
<dbReference type="SMART" id="SM00487">
    <property type="entry name" value="DEXDc"/>
    <property type="match status" value="1"/>
</dbReference>
<dbReference type="GO" id="GO:0043138">
    <property type="term" value="F:3'-5' DNA helicase activity"/>
    <property type="evidence" value="ECO:0007669"/>
    <property type="project" value="TreeGrafter"/>
</dbReference>
<evidence type="ECO:0000256" key="1">
    <source>
        <dbReference type="ARBA" id="ARBA00022741"/>
    </source>
</evidence>
<dbReference type="GO" id="GO:0003677">
    <property type="term" value="F:DNA binding"/>
    <property type="evidence" value="ECO:0007669"/>
    <property type="project" value="UniProtKB-KW"/>
</dbReference>
<dbReference type="OrthoDB" id="2077914at2"/>
<evidence type="ECO:0000256" key="2">
    <source>
        <dbReference type="ARBA" id="ARBA00022840"/>
    </source>
</evidence>
<proteinExistence type="predicted"/>
<reference evidence="7" key="1">
    <citation type="submission" date="2012-01" db="EMBL/GenBank/DDBJ databases">
        <title>Complete sequence of chromosome of Thermobacillus composti KWC4.</title>
        <authorList>
            <person name="Lucas S."/>
            <person name="Han J."/>
            <person name="Lapidus A."/>
            <person name="Cheng J.-F."/>
            <person name="Goodwin L."/>
            <person name="Pitluck S."/>
            <person name="Peters L."/>
            <person name="Ovchinnikova G."/>
            <person name="Teshima H."/>
            <person name="Detter J.C."/>
            <person name="Han C."/>
            <person name="Tapia R."/>
            <person name="Land M."/>
            <person name="Hauser L."/>
            <person name="Kyrpides N."/>
            <person name="Ivanova N."/>
            <person name="Pagani I."/>
            <person name="Anderson I."/>
            <person name="Woyke T."/>
        </authorList>
    </citation>
    <scope>NUCLEOTIDE SEQUENCE [LARGE SCALE GENOMIC DNA]</scope>
    <source>
        <strain evidence="7">DSM 18247 / JCM 13945 / KWC4</strain>
    </source>
</reference>
<gene>
    <name evidence="6" type="ordered locus">Theco_0149</name>
</gene>
<feature type="domain" description="Helicase C-terminal" evidence="5">
    <location>
        <begin position="534"/>
        <end position="688"/>
    </location>
</feature>
<dbReference type="Proteomes" id="UP000010795">
    <property type="component" value="Chromosome"/>
</dbReference>
<evidence type="ECO:0000313" key="7">
    <source>
        <dbReference type="Proteomes" id="UP000010795"/>
    </source>
</evidence>
<organism evidence="6 7">
    <name type="scientific">Thermobacillus composti (strain DSM 18247 / JCM 13945 / KWC4)</name>
    <dbReference type="NCBI Taxonomy" id="717605"/>
    <lineage>
        <taxon>Bacteria</taxon>
        <taxon>Bacillati</taxon>
        <taxon>Bacillota</taxon>
        <taxon>Bacilli</taxon>
        <taxon>Bacillales</taxon>
        <taxon>Paenibacillaceae</taxon>
        <taxon>Thermobacillus</taxon>
    </lineage>
</organism>
<evidence type="ECO:0000256" key="3">
    <source>
        <dbReference type="ARBA" id="ARBA00023125"/>
    </source>
</evidence>
<dbReference type="GO" id="GO:0005524">
    <property type="term" value="F:ATP binding"/>
    <property type="evidence" value="ECO:0007669"/>
    <property type="project" value="UniProtKB-KW"/>
</dbReference>
<dbReference type="GO" id="GO:0006270">
    <property type="term" value="P:DNA replication initiation"/>
    <property type="evidence" value="ECO:0007669"/>
    <property type="project" value="TreeGrafter"/>
</dbReference>
<dbReference type="HOGENOM" id="CLU_024742_3_0_9"/>
<dbReference type="RefSeq" id="WP_015253163.1">
    <property type="nucleotide sequence ID" value="NC_019897.1"/>
</dbReference>
<keyword evidence="2" id="KW-0067">ATP-binding</keyword>
<dbReference type="PROSITE" id="PS51192">
    <property type="entry name" value="HELICASE_ATP_BIND_1"/>
    <property type="match status" value="1"/>
</dbReference>
<dbReference type="eggNOG" id="COG4098">
    <property type="taxonomic scope" value="Bacteria"/>
</dbReference>
<keyword evidence="3" id="KW-0238">DNA-binding</keyword>
<dbReference type="PROSITE" id="PS51194">
    <property type="entry name" value="HELICASE_CTER"/>
    <property type="match status" value="1"/>
</dbReference>
<evidence type="ECO:0000259" key="5">
    <source>
        <dbReference type="PROSITE" id="PS51194"/>
    </source>
</evidence>
<dbReference type="STRING" id="717605.Theco_0149"/>
<dbReference type="Pfam" id="PF00271">
    <property type="entry name" value="Helicase_C"/>
    <property type="match status" value="1"/>
</dbReference>
<evidence type="ECO:0000259" key="4">
    <source>
        <dbReference type="PROSITE" id="PS51192"/>
    </source>
</evidence>
<dbReference type="SUPFAM" id="SSF52540">
    <property type="entry name" value="P-loop containing nucleoside triphosphate hydrolases"/>
    <property type="match status" value="1"/>
</dbReference>
<dbReference type="SMART" id="SM00490">
    <property type="entry name" value="HELICc"/>
    <property type="match status" value="1"/>
</dbReference>
<protein>
    <submittedName>
        <fullName evidence="6">Superfamily II DNA/RNA helicase required for DNA uptake (Late competence protein)</fullName>
    </submittedName>
</protein>
<dbReference type="Pfam" id="PF00270">
    <property type="entry name" value="DEAD"/>
    <property type="match status" value="1"/>
</dbReference>
<dbReference type="GO" id="GO:0006310">
    <property type="term" value="P:DNA recombination"/>
    <property type="evidence" value="ECO:0007669"/>
    <property type="project" value="TreeGrafter"/>
</dbReference>